<dbReference type="Pfam" id="PF13382">
    <property type="entry name" value="Adenine_deam_C"/>
    <property type="match status" value="1"/>
</dbReference>
<keyword evidence="4 6" id="KW-0464">Manganese</keyword>
<dbReference type="InterPro" id="IPR032466">
    <property type="entry name" value="Metal_Hydrolase"/>
</dbReference>
<dbReference type="CDD" id="cd01295">
    <property type="entry name" value="AdeC"/>
    <property type="match status" value="1"/>
</dbReference>
<comment type="catalytic activity">
    <reaction evidence="5 6">
        <text>adenine + H2O + H(+) = hypoxanthine + NH4(+)</text>
        <dbReference type="Rhea" id="RHEA:23688"/>
        <dbReference type="ChEBI" id="CHEBI:15377"/>
        <dbReference type="ChEBI" id="CHEBI:15378"/>
        <dbReference type="ChEBI" id="CHEBI:16708"/>
        <dbReference type="ChEBI" id="CHEBI:17368"/>
        <dbReference type="ChEBI" id="CHEBI:28938"/>
        <dbReference type="EC" id="3.5.4.2"/>
    </reaction>
</comment>
<dbReference type="InterPro" id="IPR006680">
    <property type="entry name" value="Amidohydro-rel"/>
</dbReference>
<dbReference type="Gene3D" id="2.30.40.10">
    <property type="entry name" value="Urease, subunit C, domain 1"/>
    <property type="match status" value="1"/>
</dbReference>
<dbReference type="InterPro" id="IPR006679">
    <property type="entry name" value="Adenine_deam"/>
</dbReference>
<dbReference type="PANTHER" id="PTHR11113">
    <property type="entry name" value="N-ACETYLGLUCOSAMINE-6-PHOSPHATE DEACETYLASE"/>
    <property type="match status" value="1"/>
</dbReference>
<dbReference type="NCBIfam" id="TIGR01178">
    <property type="entry name" value="ade"/>
    <property type="match status" value="1"/>
</dbReference>
<dbReference type="Proteomes" id="UP000605676">
    <property type="component" value="Unassembled WGS sequence"/>
</dbReference>
<dbReference type="SUPFAM" id="SSF51338">
    <property type="entry name" value="Composite domain of metallo-dependent hydrolases"/>
    <property type="match status" value="1"/>
</dbReference>
<dbReference type="InterPro" id="IPR026912">
    <property type="entry name" value="Adenine_deam_C"/>
</dbReference>
<dbReference type="SUPFAM" id="SSF51556">
    <property type="entry name" value="Metallo-dependent hydrolases"/>
    <property type="match status" value="1"/>
</dbReference>
<evidence type="ECO:0000256" key="4">
    <source>
        <dbReference type="ARBA" id="ARBA00023211"/>
    </source>
</evidence>
<feature type="domain" description="Adenine deaminase C-terminal" evidence="8">
    <location>
        <begin position="370"/>
        <end position="536"/>
    </location>
</feature>
<evidence type="ECO:0000256" key="5">
    <source>
        <dbReference type="ARBA" id="ARBA00047720"/>
    </source>
</evidence>
<dbReference type="HAMAP" id="MF_01518">
    <property type="entry name" value="Adenine_deamin"/>
    <property type="match status" value="1"/>
</dbReference>
<keyword evidence="10" id="KW-1185">Reference proteome</keyword>
<evidence type="ECO:0000259" key="7">
    <source>
        <dbReference type="Pfam" id="PF01979"/>
    </source>
</evidence>
<protein>
    <recommendedName>
        <fullName evidence="2 6">Adenine deaminase</fullName>
        <shortName evidence="6">Adenase</shortName>
        <shortName evidence="6">Adenine aminase</shortName>
        <ecNumber evidence="2 6">3.5.4.2</ecNumber>
    </recommendedName>
</protein>
<dbReference type="InterPro" id="IPR011059">
    <property type="entry name" value="Metal-dep_hydrolase_composite"/>
</dbReference>
<feature type="domain" description="Amidohydrolase-related" evidence="7">
    <location>
        <begin position="40"/>
        <end position="317"/>
    </location>
</feature>
<reference evidence="9 10" key="1">
    <citation type="submission" date="2021-01" db="EMBL/GenBank/DDBJ databases">
        <title>Carboxyliciviraga sp.nov., isolated from coastal sediments.</title>
        <authorList>
            <person name="Lu D."/>
            <person name="Zhang T."/>
        </authorList>
    </citation>
    <scope>NUCLEOTIDE SEQUENCE [LARGE SCALE GENOMIC DNA]</scope>
    <source>
        <strain evidence="9 10">N1Y132</strain>
    </source>
</reference>
<evidence type="ECO:0000256" key="2">
    <source>
        <dbReference type="ARBA" id="ARBA00012782"/>
    </source>
</evidence>
<name>A0ABS1HFZ7_9BACT</name>
<dbReference type="EMBL" id="JAENRR010000007">
    <property type="protein sequence ID" value="MBK3516595.1"/>
    <property type="molecule type" value="Genomic_DNA"/>
</dbReference>
<dbReference type="Gene3D" id="3.20.20.140">
    <property type="entry name" value="Metal-dependent hydrolases"/>
    <property type="match status" value="1"/>
</dbReference>
<dbReference type="EC" id="3.5.4.2" evidence="2 6"/>
<evidence type="ECO:0000313" key="9">
    <source>
        <dbReference type="EMBL" id="MBK3516595.1"/>
    </source>
</evidence>
<comment type="caution">
    <text evidence="9">The sequence shown here is derived from an EMBL/GenBank/DDBJ whole genome shotgun (WGS) entry which is preliminary data.</text>
</comment>
<keyword evidence="3 6" id="KW-0378">Hydrolase</keyword>
<evidence type="ECO:0000313" key="10">
    <source>
        <dbReference type="Proteomes" id="UP000605676"/>
    </source>
</evidence>
<dbReference type="Pfam" id="PF01979">
    <property type="entry name" value="Amidohydro_1"/>
    <property type="match status" value="1"/>
</dbReference>
<comment type="similarity">
    <text evidence="1 6">Belongs to the metallo-dependent hydrolases superfamily. Adenine deaminase family.</text>
</comment>
<dbReference type="PANTHER" id="PTHR11113:SF2">
    <property type="entry name" value="ADENINE DEAMINASE"/>
    <property type="match status" value="1"/>
</dbReference>
<sequence length="544" mass="59812">MIISGNIVDIINRDIYPGKVYLRDNIIHKIERDNSTYSNYILPGLIDSHVHIESSMLTPSGFAKLVVPRGTIGVVSDPHEIANICGVKGVEYMIEDGNNVPLKCFFGVPSCVPATSFETSGFKIESLEVEYLLQKGAPFLAEMMNFPGVIYGNQEVWSKLKLAKKYNVPIDGHAPGVRGEDLEKYAAGNITTDHESFTIDEALEKIKLGIKTQIREGSAARNFEVLHPLISKEPLQTMLCTDDSHPDLIIEKGHIDRLIKLGLSKGYSIFELYQVAVINPVKHYNLPVGLLREGDAADFIVVDSLSDFNVIETYIDGLKVASNGNALFDFPKSDLINNFNCSPISIADITISAPYDSPKVRVIEAQDGELLTNEFIWHPNIKKGQFIQSDLNNDILKIVVVNRYSQSKPTVGFIKNFGLKNGALASSVAHDSHNIVAIGCDDNALIQAINSVIECKGGISVCNNECLNRLELPVAGLMSVEPGDVVAKKYAELNTLVEEMGCTIRAPFMTLAFMSLLVIPSLKIGDKGLFDVNKFEFTSLFVNE</sequence>
<organism evidence="9 10">
    <name type="scientific">Carboxylicivirga marina</name>
    <dbReference type="NCBI Taxonomy" id="2800988"/>
    <lineage>
        <taxon>Bacteria</taxon>
        <taxon>Pseudomonadati</taxon>
        <taxon>Bacteroidota</taxon>
        <taxon>Bacteroidia</taxon>
        <taxon>Marinilabiliales</taxon>
        <taxon>Marinilabiliaceae</taxon>
        <taxon>Carboxylicivirga</taxon>
    </lineage>
</organism>
<dbReference type="RefSeq" id="WP_200463824.1">
    <property type="nucleotide sequence ID" value="NZ_JAENRR010000007.1"/>
</dbReference>
<proteinExistence type="inferred from homology"/>
<accession>A0ABS1HFZ7</accession>
<evidence type="ECO:0000256" key="3">
    <source>
        <dbReference type="ARBA" id="ARBA00022801"/>
    </source>
</evidence>
<gene>
    <name evidence="6 9" type="primary">ade</name>
    <name evidence="9" type="ORF">JIV24_04515</name>
</gene>
<evidence type="ECO:0000256" key="6">
    <source>
        <dbReference type="HAMAP-Rule" id="MF_01518"/>
    </source>
</evidence>
<evidence type="ECO:0000259" key="8">
    <source>
        <dbReference type="Pfam" id="PF13382"/>
    </source>
</evidence>
<comment type="cofactor">
    <cofactor evidence="6">
        <name>Mn(2+)</name>
        <dbReference type="ChEBI" id="CHEBI:29035"/>
    </cofactor>
</comment>
<evidence type="ECO:0000256" key="1">
    <source>
        <dbReference type="ARBA" id="ARBA00006773"/>
    </source>
</evidence>
<dbReference type="GO" id="GO:0000034">
    <property type="term" value="F:adenine deaminase activity"/>
    <property type="evidence" value="ECO:0007669"/>
    <property type="project" value="UniProtKB-EC"/>
</dbReference>